<evidence type="ECO:0000256" key="2">
    <source>
        <dbReference type="SAM" id="MobiDB-lite"/>
    </source>
</evidence>
<feature type="compositionally biased region" description="Polar residues" evidence="2">
    <location>
        <begin position="855"/>
        <end position="867"/>
    </location>
</feature>
<dbReference type="EMBL" id="CCKQ01018151">
    <property type="protein sequence ID" value="CDW90082.1"/>
    <property type="molecule type" value="Genomic_DNA"/>
</dbReference>
<keyword evidence="1" id="KW-0175">Coiled coil</keyword>
<sequence length="905" mass="105434">MEEFTNTSLKNVEITQQFLNLPAEYYLNPITVNFSFPIADVVVQSAKSSIFNSPRLSQAVSMRGHRNDSNSEIDRRRELDNMKQLSEILEMPKIEDKQEEEKIEDFKDEIQITQDQLINSQINQDNEEINKLIEQKYQERLIKAQKQLEMDKMRAQLIENRTKKDQTIVVQDKAQHNESQQSKEPVSKQVHALSRKVSVKQEKQENDQISQIIEDQKLNLKAEQVIEEVSPNQVQMNTIVQKEELKQQTQISVQSNQRSAVQLQKFADEEKKLIEKLEEKIMQKDSIDKKTENQRMENEFKSLSNHHLQNVQIIVGQEDQSILPQLNSSMNESGDQENNLQQLQTTRHFIQNQGTNLAIVQKEQESSQDIEENLVTQQQQLQIINTKDVKSIKGQAENIQNQRLVDNQEIFEADRQAFQQQKRSPNLLNKTFKESTLPQQLQKGNTTTTQFGTNESLISKRSSMKIQQQSDLQSSQMSELSKKLQELFDENENLRFENESLKQDIEAIKLDLQGSQMDSDQLRQELMIIQHSQKKKKDNDKGSVERSGLPSSVERLTDEHALYIKEKELQNMHQKLNILRKENENLKKNNISFGGAFPSISDLHSEVASKNREILELKQTNAKLERLIHKINNNQNHSGLISQEQIMQQTIENLSGQLRESKEQNQVLLTRILKLEKGREKLMKKLQNYDEKKNGVTSILNANRANNHNENEMILRLELSNVLNEKEKIAKQKDEMLIRHRKDQIYTDKKVKSMESQLDEQKQEIASLRKTRFKFKCRSELKQSSQPEFEFLKNLRKPFSSRERQRYTYYQLYQFEIVSKSRLNAERRGLMSTKNVLNQGKNSTLSTVRNGIQTAVSKNESLPQLSNLDMRDEDSISSSNRIHLNADKSHSDLANDHQQDGDVLH</sequence>
<reference evidence="3 4" key="1">
    <citation type="submission" date="2014-06" db="EMBL/GenBank/DDBJ databases">
        <authorList>
            <person name="Swart Estienne"/>
        </authorList>
    </citation>
    <scope>NUCLEOTIDE SEQUENCE [LARGE SCALE GENOMIC DNA]</scope>
    <source>
        <strain evidence="3 4">130c</strain>
    </source>
</reference>
<feature type="region of interest" description="Disordered" evidence="2">
    <location>
        <begin position="855"/>
        <end position="874"/>
    </location>
</feature>
<name>A0A078B9Y9_STYLE</name>
<gene>
    <name evidence="3" type="primary">Contig16248.g17307</name>
    <name evidence="3" type="ORF">STYLEM_19222</name>
</gene>
<feature type="coiled-coil region" evidence="1">
    <location>
        <begin position="96"/>
        <end position="139"/>
    </location>
</feature>
<evidence type="ECO:0000313" key="3">
    <source>
        <dbReference type="EMBL" id="CDW90082.1"/>
    </source>
</evidence>
<feature type="coiled-coil region" evidence="1">
    <location>
        <begin position="260"/>
        <end position="287"/>
    </location>
</feature>
<dbReference type="OMA" id="HNENEMI"/>
<feature type="coiled-coil region" evidence="1">
    <location>
        <begin position="569"/>
        <end position="692"/>
    </location>
</feature>
<dbReference type="AlphaFoldDB" id="A0A078B9Y9"/>
<dbReference type="InParanoid" id="A0A078B9Y9"/>
<organism evidence="3 4">
    <name type="scientific">Stylonychia lemnae</name>
    <name type="common">Ciliate</name>
    <dbReference type="NCBI Taxonomy" id="5949"/>
    <lineage>
        <taxon>Eukaryota</taxon>
        <taxon>Sar</taxon>
        <taxon>Alveolata</taxon>
        <taxon>Ciliophora</taxon>
        <taxon>Intramacronucleata</taxon>
        <taxon>Spirotrichea</taxon>
        <taxon>Stichotrichia</taxon>
        <taxon>Sporadotrichida</taxon>
        <taxon>Oxytrichidae</taxon>
        <taxon>Stylonychinae</taxon>
        <taxon>Stylonychia</taxon>
    </lineage>
</organism>
<keyword evidence="4" id="KW-1185">Reference proteome</keyword>
<feature type="region of interest" description="Disordered" evidence="2">
    <location>
        <begin position="532"/>
        <end position="552"/>
    </location>
</feature>
<evidence type="ECO:0000313" key="4">
    <source>
        <dbReference type="Proteomes" id="UP000039865"/>
    </source>
</evidence>
<feature type="compositionally biased region" description="Low complexity" evidence="2">
    <location>
        <begin position="467"/>
        <end position="478"/>
    </location>
</feature>
<feature type="region of interest" description="Disordered" evidence="2">
    <location>
        <begin position="459"/>
        <end position="478"/>
    </location>
</feature>
<protein>
    <submittedName>
        <fullName evidence="3">Uncharacterized protein</fullName>
    </submittedName>
</protein>
<accession>A0A078B9Y9</accession>
<evidence type="ECO:0000256" key="1">
    <source>
        <dbReference type="SAM" id="Coils"/>
    </source>
</evidence>
<proteinExistence type="predicted"/>
<dbReference type="Proteomes" id="UP000039865">
    <property type="component" value="Unassembled WGS sequence"/>
</dbReference>
<feature type="region of interest" description="Disordered" evidence="2">
    <location>
        <begin position="886"/>
        <end position="905"/>
    </location>
</feature>